<name>A0A4E9EDV3_GIBZA</name>
<proteinExistence type="predicted"/>
<reference evidence="2" key="1">
    <citation type="submission" date="2019-04" db="EMBL/GenBank/DDBJ databases">
        <authorList>
            <person name="Melise S."/>
            <person name="Noan J."/>
            <person name="Okalmin O."/>
        </authorList>
    </citation>
    <scope>NUCLEOTIDE SEQUENCE</scope>
    <source>
        <strain evidence="2">FN9</strain>
    </source>
</reference>
<evidence type="ECO:0000313" key="2">
    <source>
        <dbReference type="EMBL" id="VIO60762.1"/>
    </source>
</evidence>
<feature type="compositionally biased region" description="Polar residues" evidence="1">
    <location>
        <begin position="344"/>
        <end position="362"/>
    </location>
</feature>
<sequence>MSTTTRITIDDEGDTLIILKLRSDDSNPDVTDIIATADESTIETTTETTATSNVTTDDAVQSEDRPHTEEHFLCSKKHLSFASRRASKMFSSNFKEASKEEDGLHHWTFEALFQPTAFEIVLNFIHGKTQVSLDLLADIVSIVDDLECHDALSFPGRNWLLKCPAFCLLLIANKSTYQIIHASFVFENSEAFKRATKLAIQFGTDIVPTFELPIRQSVIESVHISRTYGWSKLLAQEPGACTYDCRSMMLGTLIQGMNAARIWPPPLPPFPSPSISTVIFSLRGIHLHTYFGPESGAYASIFSGKWHRATSSLPIQRQDNASAAPEHPQRKFAVATGTAGRIYSGTSMTPQNPTPTQGSRSPWPNVGGNTGTVTPFWGHNGLTPSAAATESQEGPPTLVQHHCCLMDCLKPMLDAVEGKIEGLKLEEFTRP</sequence>
<evidence type="ECO:0008006" key="3">
    <source>
        <dbReference type="Google" id="ProtNLM"/>
    </source>
</evidence>
<accession>A0A4E9EDV3</accession>
<dbReference type="EMBL" id="CAAKMV010000147">
    <property type="protein sequence ID" value="VIO60762.1"/>
    <property type="molecule type" value="Genomic_DNA"/>
</dbReference>
<dbReference type="AlphaFoldDB" id="A0A4E9EDV3"/>
<gene>
    <name evidence="2" type="ORF">FUG_LOCUS413305</name>
</gene>
<evidence type="ECO:0000256" key="1">
    <source>
        <dbReference type="SAM" id="MobiDB-lite"/>
    </source>
</evidence>
<feature type="region of interest" description="Disordered" evidence="1">
    <location>
        <begin position="342"/>
        <end position="373"/>
    </location>
</feature>
<dbReference type="Gene3D" id="3.30.710.10">
    <property type="entry name" value="Potassium Channel Kv1.1, Chain A"/>
    <property type="match status" value="1"/>
</dbReference>
<protein>
    <recommendedName>
        <fullName evidence="3">BTB domain-containing protein</fullName>
    </recommendedName>
</protein>
<organism evidence="2">
    <name type="scientific">Gibberella zeae</name>
    <name type="common">Wheat head blight fungus</name>
    <name type="synonym">Fusarium graminearum</name>
    <dbReference type="NCBI Taxonomy" id="5518"/>
    <lineage>
        <taxon>Eukaryota</taxon>
        <taxon>Fungi</taxon>
        <taxon>Dikarya</taxon>
        <taxon>Ascomycota</taxon>
        <taxon>Pezizomycotina</taxon>
        <taxon>Sordariomycetes</taxon>
        <taxon>Hypocreomycetidae</taxon>
        <taxon>Hypocreales</taxon>
        <taxon>Nectriaceae</taxon>
        <taxon>Fusarium</taxon>
    </lineage>
</organism>
<dbReference type="InterPro" id="IPR011333">
    <property type="entry name" value="SKP1/BTB/POZ_sf"/>
</dbReference>
<dbReference type="SUPFAM" id="SSF54695">
    <property type="entry name" value="POZ domain"/>
    <property type="match status" value="1"/>
</dbReference>